<protein>
    <submittedName>
        <fullName evidence="1">Uncharacterized protein</fullName>
    </submittedName>
</protein>
<reference evidence="2" key="1">
    <citation type="journal article" date="2023" name="G3 (Bethesda)">
        <title>Genome assembly and association tests identify interacting loci associated with vigor, precocity, and sex in interspecific pistachio rootstocks.</title>
        <authorList>
            <person name="Palmer W."/>
            <person name="Jacygrad E."/>
            <person name="Sagayaradj S."/>
            <person name="Cavanaugh K."/>
            <person name="Han R."/>
            <person name="Bertier L."/>
            <person name="Beede B."/>
            <person name="Kafkas S."/>
            <person name="Golino D."/>
            <person name="Preece J."/>
            <person name="Michelmore R."/>
        </authorList>
    </citation>
    <scope>NUCLEOTIDE SEQUENCE [LARGE SCALE GENOMIC DNA]</scope>
</reference>
<keyword evidence="2" id="KW-1185">Reference proteome</keyword>
<proteinExistence type="predicted"/>
<dbReference type="Proteomes" id="UP001164250">
    <property type="component" value="Chromosome 5"/>
</dbReference>
<evidence type="ECO:0000313" key="1">
    <source>
        <dbReference type="EMBL" id="KAJ0098138.1"/>
    </source>
</evidence>
<dbReference type="EMBL" id="CM047901">
    <property type="protein sequence ID" value="KAJ0098138.1"/>
    <property type="molecule type" value="Genomic_DNA"/>
</dbReference>
<comment type="caution">
    <text evidence="1">The sequence shown here is derived from an EMBL/GenBank/DDBJ whole genome shotgun (WGS) entry which is preliminary data.</text>
</comment>
<accession>A0ACC1BH10</accession>
<gene>
    <name evidence="1" type="ORF">Patl1_28877</name>
</gene>
<organism evidence="1 2">
    <name type="scientific">Pistacia atlantica</name>
    <dbReference type="NCBI Taxonomy" id="434234"/>
    <lineage>
        <taxon>Eukaryota</taxon>
        <taxon>Viridiplantae</taxon>
        <taxon>Streptophyta</taxon>
        <taxon>Embryophyta</taxon>
        <taxon>Tracheophyta</taxon>
        <taxon>Spermatophyta</taxon>
        <taxon>Magnoliopsida</taxon>
        <taxon>eudicotyledons</taxon>
        <taxon>Gunneridae</taxon>
        <taxon>Pentapetalae</taxon>
        <taxon>rosids</taxon>
        <taxon>malvids</taxon>
        <taxon>Sapindales</taxon>
        <taxon>Anacardiaceae</taxon>
        <taxon>Pistacia</taxon>
    </lineage>
</organism>
<name>A0ACC1BH10_9ROSI</name>
<sequence length="78" mass="8323">MEVQTTKIHAALLASPGIGHLVPVLELGKRLVTQLDFQVTIFVVGAEPSVLESQLQNFPKSSIFNVVSLPPVDISGPC</sequence>
<evidence type="ECO:0000313" key="2">
    <source>
        <dbReference type="Proteomes" id="UP001164250"/>
    </source>
</evidence>